<keyword evidence="1" id="KW-0326">Glycosidase</keyword>
<keyword evidence="7" id="KW-1185">Reference proteome</keyword>
<evidence type="ECO:0000256" key="2">
    <source>
        <dbReference type="ARBA" id="ARBA00023326"/>
    </source>
</evidence>
<dbReference type="InterPro" id="IPR003961">
    <property type="entry name" value="FN3_dom"/>
</dbReference>
<feature type="domain" description="Fibronectin type-III" evidence="5">
    <location>
        <begin position="478"/>
        <end position="570"/>
    </location>
</feature>
<dbReference type="CDD" id="cd00063">
    <property type="entry name" value="FN3"/>
    <property type="match status" value="1"/>
</dbReference>
<keyword evidence="1" id="KW-0378">Hydrolase</keyword>
<dbReference type="PROSITE" id="PS50853">
    <property type="entry name" value="FN3"/>
    <property type="match status" value="1"/>
</dbReference>
<evidence type="ECO:0000256" key="1">
    <source>
        <dbReference type="ARBA" id="ARBA00023295"/>
    </source>
</evidence>
<evidence type="ECO:0000256" key="3">
    <source>
        <dbReference type="SAM" id="MobiDB-lite"/>
    </source>
</evidence>
<proteinExistence type="predicted"/>
<dbReference type="GO" id="GO:0016798">
    <property type="term" value="F:hydrolase activity, acting on glycosyl bonds"/>
    <property type="evidence" value="ECO:0007669"/>
    <property type="project" value="UniProtKB-KW"/>
</dbReference>
<accession>A0A6L7EWP7</accession>
<dbReference type="SMART" id="SM00060">
    <property type="entry name" value="FN3"/>
    <property type="match status" value="1"/>
</dbReference>
<name>A0A6L7EWP7_9ACTN</name>
<keyword evidence="4" id="KW-0732">Signal</keyword>
<gene>
    <name evidence="6" type="ORF">GRQ65_02675</name>
</gene>
<evidence type="ECO:0000313" key="6">
    <source>
        <dbReference type="EMBL" id="MXG88449.1"/>
    </source>
</evidence>
<keyword evidence="2" id="KW-0119">Carbohydrate metabolism</keyword>
<protein>
    <recommendedName>
        <fullName evidence="5">Fibronectin type-III domain-containing protein</fullName>
    </recommendedName>
</protein>
<dbReference type="GO" id="GO:0000272">
    <property type="term" value="P:polysaccharide catabolic process"/>
    <property type="evidence" value="ECO:0007669"/>
    <property type="project" value="UniProtKB-KW"/>
</dbReference>
<feature type="chain" id="PRO_5026856462" description="Fibronectin type-III domain-containing protein" evidence="4">
    <location>
        <begin position="29"/>
        <end position="570"/>
    </location>
</feature>
<dbReference type="RefSeq" id="WP_160874833.1">
    <property type="nucleotide sequence ID" value="NZ_WUEK01000001.1"/>
</dbReference>
<dbReference type="SUPFAM" id="SSF49265">
    <property type="entry name" value="Fibronectin type III"/>
    <property type="match status" value="1"/>
</dbReference>
<dbReference type="EMBL" id="WUEK01000001">
    <property type="protein sequence ID" value="MXG88449.1"/>
    <property type="molecule type" value="Genomic_DNA"/>
</dbReference>
<dbReference type="Proteomes" id="UP000473325">
    <property type="component" value="Unassembled WGS sequence"/>
</dbReference>
<feature type="region of interest" description="Disordered" evidence="3">
    <location>
        <begin position="450"/>
        <end position="500"/>
    </location>
</feature>
<sequence length="570" mass="58222">MAQARLVIAVAALSGAASLLGVTSPTLASPDPLAAAAERNDMSTAELRDLMEDPTVQLDHTDKIYYVDPAGEHDHEDDGHSAEEGAADDEGEPQVAQGAPYALDQTFLLHSRPSAPAVIFIDLDGARVAGTAWNSKIPDGDHRGYSLDGDYSTFNDAERTAIQEIWARVAEDYAPFNVDVTTQDPLGSKPGTKALVADSQSAANALCGGGCGGVAYLKVFGSGGTRFQPAWIFPQNLAGGDPKSVAEAVSHEVGHNFGLDHDGYASYGYYSGHGVWAPIMGAGYDRPVTQWSRGEYAGATTGQDDLAIIAGSVPLVADEAGDTPGTASTNLAGTKLITSASDRDVYALGTCNGTFSVFALPPPTAALGPNLDVRLDLLDSAGNVAGSADPPVTMLSRTTARGLSAGLTVPLPSAGPWFVRVDGTGVGTPSDGYSDYASIGSYTLSVTCTPPGGTPPAFPEADSGSVTPGGTSGTKPSAPSKVKARSGKPGGKATASVSWKAPQGGGITGYRVVVMKGPKGSRAMGSPITTAARAKSYVATLRPGRYRFAIAAINAAGMSSPVASKTVIAR</sequence>
<feature type="region of interest" description="Disordered" evidence="3">
    <location>
        <begin position="69"/>
        <end position="93"/>
    </location>
</feature>
<keyword evidence="2" id="KW-0624">Polysaccharide degradation</keyword>
<evidence type="ECO:0000259" key="5">
    <source>
        <dbReference type="PROSITE" id="PS50853"/>
    </source>
</evidence>
<dbReference type="Pfam" id="PF13582">
    <property type="entry name" value="Reprolysin_3"/>
    <property type="match status" value="1"/>
</dbReference>
<dbReference type="Gene3D" id="2.60.120.380">
    <property type="match status" value="1"/>
</dbReference>
<dbReference type="Gene3D" id="2.60.40.10">
    <property type="entry name" value="Immunoglobulins"/>
    <property type="match status" value="1"/>
</dbReference>
<feature type="compositionally biased region" description="Basic and acidic residues" evidence="3">
    <location>
        <begin position="69"/>
        <end position="83"/>
    </location>
</feature>
<evidence type="ECO:0000313" key="7">
    <source>
        <dbReference type="Proteomes" id="UP000473325"/>
    </source>
</evidence>
<reference evidence="6 7" key="1">
    <citation type="submission" date="2019-12" db="EMBL/GenBank/DDBJ databases">
        <authorList>
            <person name="Kun Z."/>
        </authorList>
    </citation>
    <scope>NUCLEOTIDE SEQUENCE [LARGE SCALE GENOMIC DNA]</scope>
    <source>
        <strain evidence="6 7">YIM 123512</strain>
    </source>
</reference>
<feature type="signal peptide" evidence="4">
    <location>
        <begin position="1"/>
        <end position="28"/>
    </location>
</feature>
<dbReference type="InterPro" id="IPR036116">
    <property type="entry name" value="FN3_sf"/>
</dbReference>
<feature type="compositionally biased region" description="Low complexity" evidence="3">
    <location>
        <begin position="463"/>
        <end position="480"/>
    </location>
</feature>
<dbReference type="InterPro" id="IPR013783">
    <property type="entry name" value="Ig-like_fold"/>
</dbReference>
<dbReference type="AlphaFoldDB" id="A0A6L7EWP7"/>
<dbReference type="SUPFAM" id="SSF55486">
    <property type="entry name" value="Metalloproteases ('zincins'), catalytic domain"/>
    <property type="match status" value="1"/>
</dbReference>
<evidence type="ECO:0000256" key="4">
    <source>
        <dbReference type="SAM" id="SignalP"/>
    </source>
</evidence>
<comment type="caution">
    <text evidence="6">The sequence shown here is derived from an EMBL/GenBank/DDBJ whole genome shotgun (WGS) entry which is preliminary data.</text>
</comment>
<organism evidence="6 7">
    <name type="scientific">Nocardioides flavescens</name>
    <dbReference type="NCBI Taxonomy" id="2691959"/>
    <lineage>
        <taxon>Bacteria</taxon>
        <taxon>Bacillati</taxon>
        <taxon>Actinomycetota</taxon>
        <taxon>Actinomycetes</taxon>
        <taxon>Propionibacteriales</taxon>
        <taxon>Nocardioidaceae</taxon>
        <taxon>Nocardioides</taxon>
    </lineage>
</organism>